<proteinExistence type="predicted"/>
<name>X0ZJI5_9ZZZZ</name>
<reference evidence="1" key="1">
    <citation type="journal article" date="2014" name="Front. Microbiol.">
        <title>High frequency of phylogenetically diverse reductive dehalogenase-homologous genes in deep subseafloor sedimentary metagenomes.</title>
        <authorList>
            <person name="Kawai M."/>
            <person name="Futagami T."/>
            <person name="Toyoda A."/>
            <person name="Takaki Y."/>
            <person name="Nishi S."/>
            <person name="Hori S."/>
            <person name="Arai W."/>
            <person name="Tsubouchi T."/>
            <person name="Morono Y."/>
            <person name="Uchiyama I."/>
            <person name="Ito T."/>
            <person name="Fujiyama A."/>
            <person name="Inagaki F."/>
            <person name="Takami H."/>
        </authorList>
    </citation>
    <scope>NUCLEOTIDE SEQUENCE</scope>
    <source>
        <strain evidence="1">Expedition CK06-06</strain>
    </source>
</reference>
<protein>
    <submittedName>
        <fullName evidence="1">Uncharacterized protein</fullName>
    </submittedName>
</protein>
<dbReference type="AlphaFoldDB" id="X0ZJI5"/>
<gene>
    <name evidence="1" type="ORF">S01H4_01513</name>
</gene>
<dbReference type="EMBL" id="BART01000278">
    <property type="protein sequence ID" value="GAG69544.1"/>
    <property type="molecule type" value="Genomic_DNA"/>
</dbReference>
<evidence type="ECO:0000313" key="1">
    <source>
        <dbReference type="EMBL" id="GAG69544.1"/>
    </source>
</evidence>
<organism evidence="1">
    <name type="scientific">marine sediment metagenome</name>
    <dbReference type="NCBI Taxonomy" id="412755"/>
    <lineage>
        <taxon>unclassified sequences</taxon>
        <taxon>metagenomes</taxon>
        <taxon>ecological metagenomes</taxon>
    </lineage>
</organism>
<comment type="caution">
    <text evidence="1">The sequence shown here is derived from an EMBL/GenBank/DDBJ whole genome shotgun (WGS) entry which is preliminary data.</text>
</comment>
<sequence>MSSQIKPVYITRFMIESYRKEMKEVFVESNVYKQRNFLKKFIEKIIIQDEKIEIIYYAPGPKSALSKISDV</sequence>
<accession>X0ZJI5</accession>